<dbReference type="GO" id="GO:0016874">
    <property type="term" value="F:ligase activity"/>
    <property type="evidence" value="ECO:0007669"/>
    <property type="project" value="UniProtKB-KW"/>
</dbReference>
<dbReference type="EMBL" id="JAHWGI010001242">
    <property type="protein sequence ID" value="KAK3925940.1"/>
    <property type="molecule type" value="Genomic_DNA"/>
</dbReference>
<dbReference type="PANTHER" id="PTHR46481">
    <property type="entry name" value="ZINC FINGER BED DOMAIN-CONTAINING PROTEIN 4"/>
    <property type="match status" value="1"/>
</dbReference>
<evidence type="ECO:0000256" key="4">
    <source>
        <dbReference type="ARBA" id="ARBA00022833"/>
    </source>
</evidence>
<feature type="compositionally biased region" description="Low complexity" evidence="6">
    <location>
        <begin position="231"/>
        <end position="243"/>
    </location>
</feature>
<dbReference type="SUPFAM" id="SSF53098">
    <property type="entry name" value="Ribonuclease H-like"/>
    <property type="match status" value="1"/>
</dbReference>
<evidence type="ECO:0000256" key="6">
    <source>
        <dbReference type="SAM" id="MobiDB-lite"/>
    </source>
</evidence>
<dbReference type="GO" id="GO:0008270">
    <property type="term" value="F:zinc ion binding"/>
    <property type="evidence" value="ECO:0007669"/>
    <property type="project" value="UniProtKB-KW"/>
</dbReference>
<organism evidence="8 9">
    <name type="scientific">Frankliniella fusca</name>
    <dbReference type="NCBI Taxonomy" id="407009"/>
    <lineage>
        <taxon>Eukaryota</taxon>
        <taxon>Metazoa</taxon>
        <taxon>Ecdysozoa</taxon>
        <taxon>Arthropoda</taxon>
        <taxon>Hexapoda</taxon>
        <taxon>Insecta</taxon>
        <taxon>Pterygota</taxon>
        <taxon>Neoptera</taxon>
        <taxon>Paraneoptera</taxon>
        <taxon>Thysanoptera</taxon>
        <taxon>Terebrantia</taxon>
        <taxon>Thripoidea</taxon>
        <taxon>Thripidae</taxon>
        <taxon>Frankliniella</taxon>
    </lineage>
</organism>
<accession>A0AAE1LNI9</accession>
<dbReference type="GO" id="GO:0005634">
    <property type="term" value="C:nucleus"/>
    <property type="evidence" value="ECO:0007669"/>
    <property type="project" value="UniProtKB-SubCell"/>
</dbReference>
<keyword evidence="3" id="KW-0863">Zinc-finger</keyword>
<dbReference type="Proteomes" id="UP001219518">
    <property type="component" value="Unassembled WGS sequence"/>
</dbReference>
<evidence type="ECO:0000313" key="9">
    <source>
        <dbReference type="Proteomes" id="UP001219518"/>
    </source>
</evidence>
<keyword evidence="2" id="KW-0479">Metal-binding</keyword>
<dbReference type="InterPro" id="IPR008906">
    <property type="entry name" value="HATC_C_dom"/>
</dbReference>
<evidence type="ECO:0000256" key="3">
    <source>
        <dbReference type="ARBA" id="ARBA00022771"/>
    </source>
</evidence>
<dbReference type="AlphaFoldDB" id="A0AAE1LNI9"/>
<dbReference type="InterPro" id="IPR052035">
    <property type="entry name" value="ZnF_BED_domain_contain"/>
</dbReference>
<name>A0AAE1LNI9_9NEOP</name>
<protein>
    <submittedName>
        <fullName evidence="8">E3 SUMO-protein ligase ZBED1</fullName>
    </submittedName>
</protein>
<feature type="region of interest" description="Disordered" evidence="6">
    <location>
        <begin position="231"/>
        <end position="256"/>
    </location>
</feature>
<reference evidence="8" key="1">
    <citation type="submission" date="2021-07" db="EMBL/GenBank/DDBJ databases">
        <authorList>
            <person name="Catto M.A."/>
            <person name="Jacobson A."/>
            <person name="Kennedy G."/>
            <person name="Labadie P."/>
            <person name="Hunt B.G."/>
            <person name="Srinivasan R."/>
        </authorList>
    </citation>
    <scope>NUCLEOTIDE SEQUENCE</scope>
    <source>
        <strain evidence="8">PL_HMW_Pooled</strain>
        <tissue evidence="8">Head</tissue>
    </source>
</reference>
<keyword evidence="8" id="KW-0436">Ligase</keyword>
<feature type="domain" description="HAT C-terminal dimerisation" evidence="7">
    <location>
        <begin position="291"/>
        <end position="357"/>
    </location>
</feature>
<keyword evidence="9" id="KW-1185">Reference proteome</keyword>
<dbReference type="InterPro" id="IPR012337">
    <property type="entry name" value="RNaseH-like_sf"/>
</dbReference>
<comment type="caution">
    <text evidence="8">The sequence shown here is derived from an EMBL/GenBank/DDBJ whole genome shotgun (WGS) entry which is preliminary data.</text>
</comment>
<sequence>MYGTMLSSVLLHQKQADFIIENSDLAKEILGFIKRLDKTGSVAGGELEDIQKHLTLEDDDSPLVAALKLRLDEERELCSILECDTRWNSVCIMLNSLVKAWDEVKELLTANGEAGRLNGIVFEDMQWLNNFLSVFKDETDLLQGQNYPTLPYALLATIDLLEHCDPVLLDSPAQAVLRQRASAGVTKKLKITMDQKIATFLWPKYRHLPMLSEKDRKEVYDKVRELLSAAQTTDPDADVAAQPAPSPPKKPRLDNRFDKWCSTGRENGLGELDEVDRYLLSGSSTVQVEGLLGYWQSEFESPTALLRNLAKLAHRLLGRPATSAPSERVFSAAGFVIQERRTRLAPELVDKILFLHSFLKNTNPG</sequence>
<proteinExistence type="predicted"/>
<evidence type="ECO:0000256" key="1">
    <source>
        <dbReference type="ARBA" id="ARBA00004123"/>
    </source>
</evidence>
<gene>
    <name evidence="8" type="ORF">KUF71_014189</name>
</gene>
<evidence type="ECO:0000256" key="2">
    <source>
        <dbReference type="ARBA" id="ARBA00022723"/>
    </source>
</evidence>
<keyword evidence="5" id="KW-0539">Nucleus</keyword>
<comment type="subcellular location">
    <subcellularLocation>
        <location evidence="1">Nucleus</location>
    </subcellularLocation>
</comment>
<dbReference type="PANTHER" id="PTHR46481:SF10">
    <property type="entry name" value="ZINC FINGER BED DOMAIN-CONTAINING PROTEIN 39"/>
    <property type="match status" value="1"/>
</dbReference>
<dbReference type="GO" id="GO:0046983">
    <property type="term" value="F:protein dimerization activity"/>
    <property type="evidence" value="ECO:0007669"/>
    <property type="project" value="InterPro"/>
</dbReference>
<evidence type="ECO:0000259" key="7">
    <source>
        <dbReference type="Pfam" id="PF05699"/>
    </source>
</evidence>
<dbReference type="Pfam" id="PF05699">
    <property type="entry name" value="Dimer_Tnp_hAT"/>
    <property type="match status" value="1"/>
</dbReference>
<keyword evidence="4" id="KW-0862">Zinc</keyword>
<evidence type="ECO:0000256" key="5">
    <source>
        <dbReference type="ARBA" id="ARBA00023242"/>
    </source>
</evidence>
<reference evidence="8" key="2">
    <citation type="journal article" date="2023" name="BMC Genomics">
        <title>Pest status, molecular evolution, and epigenetic factors derived from the genome assembly of Frankliniella fusca, a thysanopteran phytovirus vector.</title>
        <authorList>
            <person name="Catto M.A."/>
            <person name="Labadie P.E."/>
            <person name="Jacobson A.L."/>
            <person name="Kennedy G.G."/>
            <person name="Srinivasan R."/>
            <person name="Hunt B.G."/>
        </authorList>
    </citation>
    <scope>NUCLEOTIDE SEQUENCE</scope>
    <source>
        <strain evidence="8">PL_HMW_Pooled</strain>
    </source>
</reference>
<evidence type="ECO:0000313" key="8">
    <source>
        <dbReference type="EMBL" id="KAK3925940.1"/>
    </source>
</evidence>